<feature type="region of interest" description="Disordered" evidence="1">
    <location>
        <begin position="113"/>
        <end position="229"/>
    </location>
</feature>
<feature type="non-terminal residue" evidence="3">
    <location>
        <position position="229"/>
    </location>
</feature>
<dbReference type="SUPFAM" id="SSF158682">
    <property type="entry name" value="TerB-like"/>
    <property type="match status" value="1"/>
</dbReference>
<dbReference type="InterPro" id="IPR029024">
    <property type="entry name" value="TerB-like"/>
</dbReference>
<dbReference type="CDD" id="cd07177">
    <property type="entry name" value="terB_like"/>
    <property type="match status" value="1"/>
</dbReference>
<name>A0A382TJZ2_9ZZZZ</name>
<dbReference type="Pfam" id="PF05099">
    <property type="entry name" value="TerB"/>
    <property type="match status" value="1"/>
</dbReference>
<feature type="domain" description="Co-chaperone DjlA N-terminal" evidence="2">
    <location>
        <begin position="13"/>
        <end position="107"/>
    </location>
</feature>
<evidence type="ECO:0000259" key="2">
    <source>
        <dbReference type="Pfam" id="PF05099"/>
    </source>
</evidence>
<reference evidence="3" key="1">
    <citation type="submission" date="2018-05" db="EMBL/GenBank/DDBJ databases">
        <authorList>
            <person name="Lanie J.A."/>
            <person name="Ng W.-L."/>
            <person name="Kazmierczak K.M."/>
            <person name="Andrzejewski T.M."/>
            <person name="Davidsen T.M."/>
            <person name="Wayne K.J."/>
            <person name="Tettelin H."/>
            <person name="Glass J.I."/>
            <person name="Rusch D."/>
            <person name="Podicherti R."/>
            <person name="Tsui H.-C.T."/>
            <person name="Winkler M.E."/>
        </authorList>
    </citation>
    <scope>NUCLEOTIDE SEQUENCE</scope>
</reference>
<protein>
    <recommendedName>
        <fullName evidence="2">Co-chaperone DjlA N-terminal domain-containing protein</fullName>
    </recommendedName>
</protein>
<accession>A0A382TJZ2</accession>
<dbReference type="AlphaFoldDB" id="A0A382TJZ2"/>
<sequence>MVDVNARRKMCTLVAAAFIDGHFAQEEYDMILRKGQDMGLPKNMIKEIIELGKKGSLAISVPPTQKQKEELLDDLIDIACADGKLEKEENHLLMKFSRQLGLSIHDLGGRVKQRLTDRRPAPPPRDVIEDGIVILEEEQTKKKPRRRREAEPVARKTSPPPAPPKRKPTPPPARKEVNIGNAYQPNFRDPYHKESSSPKKKPKYGGMPENPAGTIGSEGGIIPELPPGP</sequence>
<evidence type="ECO:0000313" key="3">
    <source>
        <dbReference type="EMBL" id="SVD22429.1"/>
    </source>
</evidence>
<evidence type="ECO:0000256" key="1">
    <source>
        <dbReference type="SAM" id="MobiDB-lite"/>
    </source>
</evidence>
<dbReference type="EMBL" id="UINC01137220">
    <property type="protein sequence ID" value="SVD22429.1"/>
    <property type="molecule type" value="Genomic_DNA"/>
</dbReference>
<organism evidence="3">
    <name type="scientific">marine metagenome</name>
    <dbReference type="NCBI Taxonomy" id="408172"/>
    <lineage>
        <taxon>unclassified sequences</taxon>
        <taxon>metagenomes</taxon>
        <taxon>ecological metagenomes</taxon>
    </lineage>
</organism>
<proteinExistence type="predicted"/>
<dbReference type="Gene3D" id="1.10.3680.10">
    <property type="entry name" value="TerB-like"/>
    <property type="match status" value="1"/>
</dbReference>
<gene>
    <name evidence="3" type="ORF">METZ01_LOCUS375283</name>
</gene>
<dbReference type="InterPro" id="IPR007791">
    <property type="entry name" value="DjlA_N"/>
</dbReference>